<dbReference type="Proteomes" id="UP001419910">
    <property type="component" value="Unassembled WGS sequence"/>
</dbReference>
<dbReference type="InterPro" id="IPR027385">
    <property type="entry name" value="Beta-barrel_OMP"/>
</dbReference>
<evidence type="ECO:0000256" key="5">
    <source>
        <dbReference type="SAM" id="SignalP"/>
    </source>
</evidence>
<gene>
    <name evidence="7" type="ORF">ABC974_28600</name>
</gene>
<feature type="chain" id="PRO_5045963541" evidence="5">
    <location>
        <begin position="22"/>
        <end position="266"/>
    </location>
</feature>
<evidence type="ECO:0000256" key="4">
    <source>
        <dbReference type="ARBA" id="ARBA00038306"/>
    </source>
</evidence>
<proteinExistence type="inferred from homology"/>
<dbReference type="PANTHER" id="PTHR34001:SF3">
    <property type="entry name" value="BLL7405 PROTEIN"/>
    <property type="match status" value="1"/>
</dbReference>
<evidence type="ECO:0000256" key="2">
    <source>
        <dbReference type="ARBA" id="ARBA00022729"/>
    </source>
</evidence>
<feature type="domain" description="Outer membrane protein beta-barrel" evidence="6">
    <location>
        <begin position="8"/>
        <end position="264"/>
    </location>
</feature>
<comment type="similarity">
    <text evidence="4">Belongs to the Omp25/RopB family.</text>
</comment>
<dbReference type="SUPFAM" id="SSF56925">
    <property type="entry name" value="OMPA-like"/>
    <property type="match status" value="1"/>
</dbReference>
<dbReference type="InterPro" id="IPR051692">
    <property type="entry name" value="OMP-like"/>
</dbReference>
<comment type="caution">
    <text evidence="7">The sequence shown here is derived from an EMBL/GenBank/DDBJ whole genome shotgun (WGS) entry which is preliminary data.</text>
</comment>
<dbReference type="InterPro" id="IPR011250">
    <property type="entry name" value="OMP/PagP_B-barrel"/>
</dbReference>
<evidence type="ECO:0000313" key="7">
    <source>
        <dbReference type="EMBL" id="MEN2793610.1"/>
    </source>
</evidence>
<organism evidence="7 8">
    <name type="scientific">Sphingomonas oligophenolica</name>
    <dbReference type="NCBI Taxonomy" id="301154"/>
    <lineage>
        <taxon>Bacteria</taxon>
        <taxon>Pseudomonadati</taxon>
        <taxon>Pseudomonadota</taxon>
        <taxon>Alphaproteobacteria</taxon>
        <taxon>Sphingomonadales</taxon>
        <taxon>Sphingomonadaceae</taxon>
        <taxon>Sphingomonas</taxon>
    </lineage>
</organism>
<dbReference type="PANTHER" id="PTHR34001">
    <property type="entry name" value="BLL7405 PROTEIN"/>
    <property type="match status" value="1"/>
</dbReference>
<comment type="subcellular location">
    <subcellularLocation>
        <location evidence="1">Membrane</location>
    </subcellularLocation>
</comment>
<evidence type="ECO:0000256" key="1">
    <source>
        <dbReference type="ARBA" id="ARBA00004370"/>
    </source>
</evidence>
<dbReference type="EMBL" id="JBDIME010000056">
    <property type="protein sequence ID" value="MEN2793610.1"/>
    <property type="molecule type" value="Genomic_DNA"/>
</dbReference>
<keyword evidence="2 5" id="KW-0732">Signal</keyword>
<evidence type="ECO:0000259" key="6">
    <source>
        <dbReference type="Pfam" id="PF13505"/>
    </source>
</evidence>
<name>A0ABU9YCR9_9SPHN</name>
<protein>
    <submittedName>
        <fullName evidence="7">Outer membrane beta-barrel protein</fullName>
    </submittedName>
</protein>
<keyword evidence="3" id="KW-0472">Membrane</keyword>
<dbReference type="RefSeq" id="WP_343889910.1">
    <property type="nucleotide sequence ID" value="NZ_BAAAEH010000026.1"/>
</dbReference>
<keyword evidence="8" id="KW-1185">Reference proteome</keyword>
<dbReference type="Gene3D" id="2.40.160.20">
    <property type="match status" value="1"/>
</dbReference>
<evidence type="ECO:0000313" key="8">
    <source>
        <dbReference type="Proteomes" id="UP001419910"/>
    </source>
</evidence>
<evidence type="ECO:0000256" key="3">
    <source>
        <dbReference type="ARBA" id="ARBA00023136"/>
    </source>
</evidence>
<sequence length="266" mass="27119">MSKYLLLASALAVAVASPAFAASNDEPIRWDGPYVGVNVGYGGSKILYPATVTITGTGMSTPPASNSLTLSGEARQTSSGVLGGGEIGYNFQTSGIVFGLEADIAASGIKGETSLSGAASGVLTGTASAGIVSSLDYFGTVRARVGVPVAEGRFMPYVTGGFAYGKVKTVASGDISGSLTGSSTSLSLAGSKSFEADRTGWTAGAGADFAITRNIAFRAEYLYADLGKNTLINERYSLGSSPVDVNVRMKTTANIVRVGLTYRFGH</sequence>
<reference evidence="7 8" key="1">
    <citation type="submission" date="2024-05" db="EMBL/GenBank/DDBJ databases">
        <authorList>
            <person name="Liu Q."/>
            <person name="Xin Y.-H."/>
        </authorList>
    </citation>
    <scope>NUCLEOTIDE SEQUENCE [LARGE SCALE GENOMIC DNA]</scope>
    <source>
        <strain evidence="7 8">CGMCC 1.10181</strain>
    </source>
</reference>
<dbReference type="Pfam" id="PF13505">
    <property type="entry name" value="OMP_b-brl"/>
    <property type="match status" value="1"/>
</dbReference>
<accession>A0ABU9YCR9</accession>
<feature type="signal peptide" evidence="5">
    <location>
        <begin position="1"/>
        <end position="21"/>
    </location>
</feature>